<evidence type="ECO:0008006" key="3">
    <source>
        <dbReference type="Google" id="ProtNLM"/>
    </source>
</evidence>
<evidence type="ECO:0000313" key="2">
    <source>
        <dbReference type="Proteomes" id="UP000561459"/>
    </source>
</evidence>
<evidence type="ECO:0000313" key="1">
    <source>
        <dbReference type="EMBL" id="MBB3939740.1"/>
    </source>
</evidence>
<dbReference type="AlphaFoldDB" id="A0A7W6C086"/>
<gene>
    <name evidence="1" type="ORF">GGR39_001380</name>
</gene>
<reference evidence="1 2" key="1">
    <citation type="submission" date="2020-08" db="EMBL/GenBank/DDBJ databases">
        <title>Genomic Encyclopedia of Type Strains, Phase IV (KMG-IV): sequencing the most valuable type-strain genomes for metagenomic binning, comparative biology and taxonomic classification.</title>
        <authorList>
            <person name="Goeker M."/>
        </authorList>
    </citation>
    <scope>NUCLEOTIDE SEQUENCE [LARGE SCALE GENOMIC DNA]</scope>
    <source>
        <strain evidence="1 2">DSM 27568</strain>
    </source>
</reference>
<accession>A0A7W6C086</accession>
<dbReference type="EMBL" id="JACIDY010000002">
    <property type="protein sequence ID" value="MBB3939740.1"/>
    <property type="molecule type" value="Genomic_DNA"/>
</dbReference>
<proteinExistence type="predicted"/>
<sequence>MFDPLARTSNGLSITDTVRAALARDDALADTVQPILRHLIASDHGPLFGDAIIAQILGTSQDLSRQLLSRHAGRPVAGEPFVEERVGALGDVLLDDPALLAHLHGQALEWHVCAQLQDAPALDPVISPLLQAFVASHEPSLNGAALKVLAAQTRWRQSSRRMQLPLQELPADLLQAALVATRAVTPIGSPCEPQIRQAYDEGATRIALLARLVTELGTDAITALDLSRAGGSLFVSAVAQQTGQDRDRVLRSIVAGQSLRLALSLIAAGMPVAMAQQQIVTLHPDAMLPDGLAGLTSGEAAALLAGAA</sequence>
<name>A0A7W6C086_9SPHN</name>
<organism evidence="1 2">
    <name type="scientific">Novosphingobium fluoreni</name>
    <dbReference type="NCBI Taxonomy" id="1391222"/>
    <lineage>
        <taxon>Bacteria</taxon>
        <taxon>Pseudomonadati</taxon>
        <taxon>Pseudomonadota</taxon>
        <taxon>Alphaproteobacteria</taxon>
        <taxon>Sphingomonadales</taxon>
        <taxon>Sphingomonadaceae</taxon>
        <taxon>Novosphingobium</taxon>
    </lineage>
</organism>
<dbReference type="RefSeq" id="WP_183616415.1">
    <property type="nucleotide sequence ID" value="NZ_JACIDY010000002.1"/>
</dbReference>
<comment type="caution">
    <text evidence="1">The sequence shown here is derived from an EMBL/GenBank/DDBJ whole genome shotgun (WGS) entry which is preliminary data.</text>
</comment>
<keyword evidence="2" id="KW-1185">Reference proteome</keyword>
<dbReference type="Proteomes" id="UP000561459">
    <property type="component" value="Unassembled WGS sequence"/>
</dbReference>
<protein>
    <recommendedName>
        <fullName evidence="3">DUF2336 domain-containing protein</fullName>
    </recommendedName>
</protein>